<dbReference type="EMBL" id="JACWZY010000001">
    <property type="protein sequence ID" value="MBD2699171.1"/>
    <property type="molecule type" value="Genomic_DNA"/>
</dbReference>
<proteinExistence type="predicted"/>
<sequence>MTRKYSTVSSPLPASGLVRYGFTTVLQTICVLVYLFLSAHQTASAQCDSQDGTITVTASGGAMNGANLVYVLTNPAGTILNYSVTPTFTNVAQGSYQVYAVGYQGSSLPFSIGQGISSITTGNACVQYSSTPVTYNVCSSTNTACDTQNGTITLTASGASMGTANLTYLLTTASGDIITTSSNPTFTGVAPGTYYIYALGYTTASPPFSAGQNISVIPTNDACARLTQPVGVKSCPPTPQNPPLITGKPLVTNVNTPGSVCLPVSDPDGTTSFTVAICGQPANGTVSVPATVNGSEVCVNYTPPANFTGNAGTACVIVTDPTGLTSVAYVPIVVNPLSGTTVNPQPPVVTVVPITTPINTTATVCLPVSSPNGYTSFTATICGQPANGTVVVVGGGTNTVCLNYTPPTNFTGNAGDVCVKVTDPAGLTTVVTVPIKVTPKPDPSGPNPPEIIGAPIVTYVNQPGSVCLPVTDPDGTTNFTVSICGQPVNGTVTVPLTVNGNSLCVNYTPPMNFTGNAGNLCLIVTDPTGLTAQAYVPITVLPANTTCPTITNVAATNTNPSTCGGADGSIVVCGVTAATSYTINYSKNGIVQTSFIQASNASGCLSLTGLTAGTYSAIQVVNASCTTGSNTLGPISLSDPGSPAAPSLTLTAASVTICSGQSITLTAGGAVGATFTFSGPGLGTVSGNSVVATPGSVGAAIYSVSQSVAGCTSPVTSVSIVVNSQPVISSVTPANPTTCGTTTGSLTLNGLTPSTSYTISYSYNGGAPITAALTSNASGQVAISGLAAGIYTGITASNGGCTSSAQTASLSDPSAPAAPTITANPSTPVICLGQSITLTASGTGTSFTFLGPGTITPSGTSVIVTPSSVGNAVYTATQSASGCTSPAASLTVIVNAQPAISSVTTVNPTACGTPTGSLTLNGLTPSTSYTVSYNYNGGGAITATLTSNASGQITISGLAAGSYINITASNGSCVSSAQTASLSDPSAPAAPTLTANPASSAICLGQSVTLTASGSGGTFTFSGPGLSSTTGSPVTATPTSVGTAIYTVTQTASGCTSPAATYTVVVNAQPAITSVTPTNPTSCSGTNGSLALNGLASSTSYTISYSYNGGAAVTQTVVTNASGVATLTGLQAGAYTNITASANGCSSAAQTATLSDPGAPLAPVLTFNPASGSLCLGQSLTLIANGATGATFTFSGPGLGTPNGNSVVATPNSVGTAVYTVSQNVSGCTSSAASQTVIVNVQPAITSITPTNPSSCGTPTGSLTLNGLTPSTSYTISYSYNGGAPITATLTSNASGQVAISGLAAGIYTGITASNGGCTSSAQTASLSDPSAPAAPTITANPSTPVICLGQSITLTASGTGTSFTFLGPGTITPSGTSVIVTPGSVGNAVYTATQSAAGCTSPAASLTVTVNAQPAISSVTPTNPSSCSGTNGSLALNGLTPSASYTISYSYNGGAAITQTLVANASGVVTLTGLQAGAYTNISASANGCSSAAQTATLSDPGAPATPTFTFNPASGSLCLGQSLTLTASGATGATFTFSGPGLGPVSGNSVVATPGNVGAAVYTVSQSLSGCTSSAASQTVVVNAQPVISSVTPSNPASCGTPTGSLTLDGLTPSTSYLISYSYNGGAATTAALTSNASGQITLSGLAAGAYTAITASNGGCVSSAQTASLSDPSAPAAPTLTANPASSAICLGQSVTLTANGASGATFTFSGPGLSSTTGTNVTATPTTIGTAIYTVTQTAAGCTSPAATYTVIVNAQPGISSVTPTNPTSCSGTNGILALNGLTPSTSYTISYSYNGGAAITQTVVTNASGVASLTGLRAGAYTNIIASVNACSSAAQIATLSDPGSPAAPTFTFNPASGSLCLGQSLTLTASGAAGATFTFSGSGLGAVSGNSVVATPGNVGAAVYTVSQSLSGCTSSASSQTVIVNAQPVVSSITPTDPSSCGTATGSLLLSGLSPSATYVVSYSKNGGSPITATLTSNGSGQITISGLSAGSYAAITVAQGICMSAPSSGTITLTDPTPSPLTAAQVTGISPTSCGSPTGRIDITGLPASTSGIVIGYSKNGTPTSATVSTDASGRASIINLTSGTYTAFTVQIGACTSAPYAGSVQLSDPGLIPLTAANIANTNPTSCGSSDAQITLSGLPASTTMTITYQVNGTAVSANVTSNASGQVVIPNLKAGNYSVIAYTIGACTSAPYNGTVVINDPGVTPLTAANFTAFNPTSCSATDGRIEITGLASNISTVITYKKNGVTVSTTVTSDNSGKVTIPDIGAGTYTDFNYVQGACTSTPYTGSVIVNGVNCNLNPPLITGKPLVTNVNTPGSVCLPVSDPDGTTSFTVAICNQPANGTASVPATVNGSEVCVNYTPPANFTGNAGTVCVIVTDPTGLTSVAYVPVVVNPLSGTATDPKPPVVTVVPITTPINTTATVCLPVTSPNGYTSFTATICGQPANGTVVVVGGGTSTVCLNYTPPTNFTGNAGDVCVKVTDPAGLTTVVTVPIVVTPKPTTGGPNPPVIIGAPIVTYVNQPGRVCLPVTDPDGTTAFTAAACGLPTNGSVIFLGAFDGNSLCIDYTPPTNFSGFAGTLCVKVTDPTGLTSVAYVPITVIPVPVPIQHPPLVVGQPLVTNINTPGSVCLPVSDTDGTTSFITAICGQPTNGTASVPATINGDQLCVNYTPPASFTGYAGTVCVIVTDPTGLTSVAYVPVVVNPISGTTVIEQPPVVTVVPITTPVNTTATVCLPVSDPNGTTSFTAAICGQPTNGTASVPASFTGNLLCLNYTPPMNFTGNAGTVCVVVTDPTGLTTTVQVPVTVIPKPTPEPGVQHPPVVIGAPIVTNVNQPGSVCIPVTDPDGTTNFTVSICGQPVSGTVTVPITVNGNSLCINYTPPANFTGNAGTVCLIVTDPTGLTSVAYVPVTVIPVNVPIQHPPVVVGQPLVTNVNTPGSVCLPVSDPDGTTAFTVAICSQPAYGTASVPATVNGNSLCVNYTPPTSFTGYAGTVCVIVTDPTGLTSVAYVPVVVNPKSGTTTTGQPPVVTVVPITTPINTTVITCQAVTDPNGTTSFTAAICGQPANGTAVIVSTGTNSVCIKYTPPTNFTGNAGNVCVIVTDPTGLTTVVTVPVTVIPKPNPGNPNPPVTIGAPLVTNQNQPGSVCIPVTDPDGTTNFTVSICGQPVNGTVTVPLTVNGNSLCINYTPPANFTGNAGNVCLIVTDPTGLTSIAYVPVTVIPASQTTGQPPVITGQPLVTIINQPGSVCLPVSDPDGTTSFTVAICGQPTNGTASVPATVSNGSVCVSYTPPNSFTGYAGDICVIVTDPTGLTSTVQVPVIVSPVCSTTASPQHPPVVVVVPIITPKNTPTTVCLPVSDPNGTTSFTAAICGQPANGTATIVSTGTATVCIKYTPPASFTGYAGTICVVVTDPTGLTTTVQVPVVVTPACGCTKPQPPVITSAPIVTNVNMPGSVCLPVSDPDGTTNFTVTICGQPTNGTVTVPATLNGNSLCVNYTPPTNFTGNAGTFCVIVTDPTGLTAVAYVPITVIPNVVPQHPPVIDPGSITTPINTTAQICLPVSDPDGTTSYTITICGQPANGTVTTSSAIVGNQVCILYTPPTNFTGNAGSVCIKITDPTGLTASTQVPIMVTPVQTACVTLNLKVLLEGPYNSSTGLMNTTLNQRGLLPGQTPIGNFAVATPPGQPYNVAPWNYTGTEVQNTYAADIVDWVLVSLRTDSLTTQSVFKAAGLLHNDGKITFVKPCFTIPAGSYFAVIEHRNHMGVMSSRKVNVTNNSFTFDFTQQDSYVITDPPSFGQILIDGKWMMYGGDGKKDIYTDNFDINFFDSSLWKEESGIFDQYRYGDFNMDADVNFSDSVLWNKNNGRYSKVPH</sequence>
<name>A0A926XZS1_9BACT</name>
<dbReference type="RefSeq" id="WP_190885032.1">
    <property type="nucleotide sequence ID" value="NZ_JACWZY010000001.1"/>
</dbReference>
<evidence type="ECO:0000313" key="1">
    <source>
        <dbReference type="EMBL" id="MBD2699171.1"/>
    </source>
</evidence>
<protein>
    <recommendedName>
        <fullName evidence="3">Gliding motility-associated-like protein</fullName>
    </recommendedName>
</protein>
<keyword evidence="2" id="KW-1185">Reference proteome</keyword>
<evidence type="ECO:0008006" key="3">
    <source>
        <dbReference type="Google" id="ProtNLM"/>
    </source>
</evidence>
<dbReference type="Proteomes" id="UP000598820">
    <property type="component" value="Unassembled WGS sequence"/>
</dbReference>
<comment type="caution">
    <text evidence="1">The sequence shown here is derived from an EMBL/GenBank/DDBJ whole genome shotgun (WGS) entry which is preliminary data.</text>
</comment>
<gene>
    <name evidence="1" type="ORF">IC229_00885</name>
</gene>
<evidence type="ECO:0000313" key="2">
    <source>
        <dbReference type="Proteomes" id="UP000598820"/>
    </source>
</evidence>
<organism evidence="1 2">
    <name type="scientific">Spirosoma profusum</name>
    <dbReference type="NCBI Taxonomy" id="2771354"/>
    <lineage>
        <taxon>Bacteria</taxon>
        <taxon>Pseudomonadati</taxon>
        <taxon>Bacteroidota</taxon>
        <taxon>Cytophagia</taxon>
        <taxon>Cytophagales</taxon>
        <taxon>Cytophagaceae</taxon>
        <taxon>Spirosoma</taxon>
    </lineage>
</organism>
<accession>A0A926XZS1</accession>
<reference evidence="1" key="1">
    <citation type="submission" date="2020-09" db="EMBL/GenBank/DDBJ databases">
        <authorList>
            <person name="Kim M.K."/>
        </authorList>
    </citation>
    <scope>NUCLEOTIDE SEQUENCE</scope>
    <source>
        <strain evidence="1">BT702</strain>
    </source>
</reference>